<evidence type="ECO:0000313" key="3">
    <source>
        <dbReference type="Proteomes" id="UP000184120"/>
    </source>
</evidence>
<gene>
    <name evidence="2" type="ORF">SAMN05443634_11615</name>
</gene>
<name>A0A1M7CYI0_9FLAO</name>
<dbReference type="Proteomes" id="UP000184120">
    <property type="component" value="Unassembled WGS sequence"/>
</dbReference>
<keyword evidence="1" id="KW-1133">Transmembrane helix</keyword>
<proteinExistence type="predicted"/>
<accession>A0A1M7CYI0</accession>
<keyword evidence="1" id="KW-0472">Membrane</keyword>
<dbReference type="EMBL" id="FRBH01000016">
    <property type="protein sequence ID" value="SHL72235.1"/>
    <property type="molecule type" value="Genomic_DNA"/>
</dbReference>
<organism evidence="2 3">
    <name type="scientific">Chishuiella changwenlii</name>
    <dbReference type="NCBI Taxonomy" id="1434701"/>
    <lineage>
        <taxon>Bacteria</taxon>
        <taxon>Pseudomonadati</taxon>
        <taxon>Bacteroidota</taxon>
        <taxon>Flavobacteriia</taxon>
        <taxon>Flavobacteriales</taxon>
        <taxon>Weeksellaceae</taxon>
        <taxon>Chishuiella</taxon>
    </lineage>
</organism>
<evidence type="ECO:0008006" key="4">
    <source>
        <dbReference type="Google" id="ProtNLM"/>
    </source>
</evidence>
<keyword evidence="1" id="KW-0812">Transmembrane</keyword>
<feature type="transmembrane region" description="Helical" evidence="1">
    <location>
        <begin position="12"/>
        <end position="28"/>
    </location>
</feature>
<evidence type="ECO:0000256" key="1">
    <source>
        <dbReference type="SAM" id="Phobius"/>
    </source>
</evidence>
<dbReference type="AlphaFoldDB" id="A0A1M7CYI0"/>
<protein>
    <recommendedName>
        <fullName evidence="4">Carboxypeptidase regulatory-like domain-containing protein</fullName>
    </recommendedName>
</protein>
<reference evidence="3" key="1">
    <citation type="submission" date="2016-11" db="EMBL/GenBank/DDBJ databases">
        <authorList>
            <person name="Varghese N."/>
            <person name="Submissions S."/>
        </authorList>
    </citation>
    <scope>NUCLEOTIDE SEQUENCE [LARGE SCALE GENOMIC DNA]</scope>
    <source>
        <strain evidence="3">DSM 27989</strain>
    </source>
</reference>
<dbReference type="STRING" id="1434701.SAMN05443634_11615"/>
<evidence type="ECO:0000313" key="2">
    <source>
        <dbReference type="EMBL" id="SHL72235.1"/>
    </source>
</evidence>
<sequence>MLVFSFQDKANFMKYVIIFLFFLAFSCTKDIENVTFEGKVIDYNKSNPIVDVKVIFTCWKYGNSPDSSYSENETIIVKTDKNGNYQVSFDKGAFIEVKVFRYGYLGYNYSEEIFNQNNKLNIYLKNK</sequence>
<dbReference type="InterPro" id="IPR008969">
    <property type="entry name" value="CarboxyPept-like_regulatory"/>
</dbReference>
<dbReference type="SUPFAM" id="SSF49464">
    <property type="entry name" value="Carboxypeptidase regulatory domain-like"/>
    <property type="match status" value="1"/>
</dbReference>